<dbReference type="PANTHER" id="PTHR34379">
    <property type="entry name" value="OS07G0553800 PROTEIN"/>
    <property type="match status" value="1"/>
</dbReference>
<reference evidence="3 6" key="2">
    <citation type="journal article" date="2014" name="BMC Genomics">
        <title>An improved genome release (version Mt4.0) for the model legume Medicago truncatula.</title>
        <authorList>
            <person name="Tang H."/>
            <person name="Krishnakumar V."/>
            <person name="Bidwell S."/>
            <person name="Rosen B."/>
            <person name="Chan A."/>
            <person name="Zhou S."/>
            <person name="Gentzbittel L."/>
            <person name="Childs K.L."/>
            <person name="Yandell M."/>
            <person name="Gundlach H."/>
            <person name="Mayer K.F."/>
            <person name="Schwartz D.C."/>
            <person name="Town C.D."/>
        </authorList>
    </citation>
    <scope>GENOME REANNOTATION</scope>
    <source>
        <strain evidence="3">A17</strain>
        <strain evidence="5 6">cv. Jemalong A17</strain>
    </source>
</reference>
<dbReference type="KEGG" id="mtr:25480580"/>
<dbReference type="EMBL" id="KL402910">
    <property type="protein sequence ID" value="KEH16437.1"/>
    <property type="molecule type" value="Genomic_DNA"/>
</dbReference>
<reference evidence="3 6" key="1">
    <citation type="journal article" date="2011" name="Nature">
        <title>The Medicago genome provides insight into the evolution of rhizobial symbioses.</title>
        <authorList>
            <person name="Young N.D."/>
            <person name="Debelle F."/>
            <person name="Oldroyd G.E."/>
            <person name="Geurts R."/>
            <person name="Cannon S.B."/>
            <person name="Udvardi M.K."/>
            <person name="Benedito V.A."/>
            <person name="Mayer K.F."/>
            <person name="Gouzy J."/>
            <person name="Schoof H."/>
            <person name="Van de Peer Y."/>
            <person name="Proost S."/>
            <person name="Cook D.R."/>
            <person name="Meyers B.C."/>
            <person name="Spannagl M."/>
            <person name="Cheung F."/>
            <person name="De Mita S."/>
            <person name="Krishnakumar V."/>
            <person name="Gundlach H."/>
            <person name="Zhou S."/>
            <person name="Mudge J."/>
            <person name="Bharti A.K."/>
            <person name="Murray J.D."/>
            <person name="Naoumkina M.A."/>
            <person name="Rosen B."/>
            <person name="Silverstein K.A."/>
            <person name="Tang H."/>
            <person name="Rombauts S."/>
            <person name="Zhao P.X."/>
            <person name="Zhou P."/>
            <person name="Barbe V."/>
            <person name="Bardou P."/>
            <person name="Bechner M."/>
            <person name="Bellec A."/>
            <person name="Berger A."/>
            <person name="Berges H."/>
            <person name="Bidwell S."/>
            <person name="Bisseling T."/>
            <person name="Choisne N."/>
            <person name="Couloux A."/>
            <person name="Denny R."/>
            <person name="Deshpande S."/>
            <person name="Dai X."/>
            <person name="Doyle J.J."/>
            <person name="Dudez A.M."/>
            <person name="Farmer A.D."/>
            <person name="Fouteau S."/>
            <person name="Franken C."/>
            <person name="Gibelin C."/>
            <person name="Gish J."/>
            <person name="Goldstein S."/>
            <person name="Gonzalez A.J."/>
            <person name="Green P.J."/>
            <person name="Hallab A."/>
            <person name="Hartog M."/>
            <person name="Hua A."/>
            <person name="Humphray S.J."/>
            <person name="Jeong D.H."/>
            <person name="Jing Y."/>
            <person name="Jocker A."/>
            <person name="Kenton S.M."/>
            <person name="Kim D.J."/>
            <person name="Klee K."/>
            <person name="Lai H."/>
            <person name="Lang C."/>
            <person name="Lin S."/>
            <person name="Macmil S.L."/>
            <person name="Magdelenat G."/>
            <person name="Matthews L."/>
            <person name="McCorrison J."/>
            <person name="Monaghan E.L."/>
            <person name="Mun J.H."/>
            <person name="Najar F.Z."/>
            <person name="Nicholson C."/>
            <person name="Noirot C."/>
            <person name="O'Bleness M."/>
            <person name="Paule C.R."/>
            <person name="Poulain J."/>
            <person name="Prion F."/>
            <person name="Qin B."/>
            <person name="Qu C."/>
            <person name="Retzel E.F."/>
            <person name="Riddle C."/>
            <person name="Sallet E."/>
            <person name="Samain S."/>
            <person name="Samson N."/>
            <person name="Sanders I."/>
            <person name="Saurat O."/>
            <person name="Scarpelli C."/>
            <person name="Schiex T."/>
            <person name="Segurens B."/>
            <person name="Severin A.J."/>
            <person name="Sherrier D.J."/>
            <person name="Shi R."/>
            <person name="Sims S."/>
            <person name="Singer S.R."/>
            <person name="Sinharoy S."/>
            <person name="Sterck L."/>
            <person name="Viollet A."/>
            <person name="Wang B.B."/>
            <person name="Wang K."/>
            <person name="Wang M."/>
            <person name="Wang X."/>
            <person name="Warfsmann J."/>
            <person name="Weissenbach J."/>
            <person name="White D.D."/>
            <person name="White J.D."/>
            <person name="Wiley G.B."/>
            <person name="Wincker P."/>
            <person name="Xing Y."/>
            <person name="Yang L."/>
            <person name="Yao Z."/>
            <person name="Ying F."/>
            <person name="Zhai J."/>
            <person name="Zhou L."/>
            <person name="Zuber A."/>
            <person name="Denarie J."/>
            <person name="Dixon R.A."/>
            <person name="May G.D."/>
            <person name="Schwartz D.C."/>
            <person name="Rogers J."/>
            <person name="Quetier F."/>
            <person name="Town C.D."/>
            <person name="Roe B.A."/>
        </authorList>
    </citation>
    <scope>NUCLEOTIDE SEQUENCE [LARGE SCALE GENOMIC DNA]</scope>
    <source>
        <strain evidence="3">A17</strain>
        <strain evidence="5 6">cv. Jemalong A17</strain>
    </source>
</reference>
<organism evidence="3 6">
    <name type="scientific">Medicago truncatula</name>
    <name type="common">Barrel medic</name>
    <name type="synonym">Medicago tribuloides</name>
    <dbReference type="NCBI Taxonomy" id="3880"/>
    <lineage>
        <taxon>Eukaryota</taxon>
        <taxon>Viridiplantae</taxon>
        <taxon>Streptophyta</taxon>
        <taxon>Embryophyta</taxon>
        <taxon>Tracheophyta</taxon>
        <taxon>Spermatophyta</taxon>
        <taxon>Magnoliopsida</taxon>
        <taxon>eudicotyledons</taxon>
        <taxon>Gunneridae</taxon>
        <taxon>Pentapetalae</taxon>
        <taxon>rosids</taxon>
        <taxon>fabids</taxon>
        <taxon>Fabales</taxon>
        <taxon>Fabaceae</taxon>
        <taxon>Papilionoideae</taxon>
        <taxon>50 kb inversion clade</taxon>
        <taxon>NPAAA clade</taxon>
        <taxon>Hologalegina</taxon>
        <taxon>IRL clade</taxon>
        <taxon>Trifolieae</taxon>
        <taxon>Medicago</taxon>
    </lineage>
</organism>
<dbReference type="EnsemblPlants" id="KEH16437">
    <property type="protein sequence ID" value="KEH16437"/>
    <property type="gene ID" value="MTR_0185s0010"/>
</dbReference>
<evidence type="ECO:0000313" key="3">
    <source>
        <dbReference type="EMBL" id="KEH16437.1"/>
    </source>
</evidence>
<evidence type="ECO:0000256" key="2">
    <source>
        <dbReference type="SAM" id="Phobius"/>
    </source>
</evidence>
<proteinExistence type="predicted"/>
<reference evidence="7" key="4">
    <citation type="journal article" date="2018" name="Nat. Plants">
        <title>Whole-genome landscape of Medicago truncatula symbiotic genes.</title>
        <authorList>
            <person name="Pecrix Y."/>
            <person name="Staton S.E."/>
            <person name="Sallet E."/>
            <person name="Lelandais-Briere C."/>
            <person name="Moreau S."/>
            <person name="Carrere S."/>
            <person name="Blein T."/>
            <person name="Jardinaud M.F."/>
            <person name="Latrasse D."/>
            <person name="Zouine M."/>
            <person name="Zahm M."/>
            <person name="Kreplak J."/>
            <person name="Mayjonade B."/>
            <person name="Satge C."/>
            <person name="Perez M."/>
            <person name="Cauet S."/>
            <person name="Marande W."/>
            <person name="Chantry-Darmon C."/>
            <person name="Lopez-Roques C."/>
            <person name="Bouchez O."/>
            <person name="Berard A."/>
            <person name="Debelle F."/>
            <person name="Munos S."/>
            <person name="Bendahmane A."/>
            <person name="Berges H."/>
            <person name="Niebel A."/>
            <person name="Buitink J."/>
            <person name="Frugier F."/>
            <person name="Benhamed M."/>
            <person name="Crespi M."/>
            <person name="Gouzy J."/>
            <person name="Gamas P."/>
        </authorList>
    </citation>
    <scope>NUCLEOTIDE SEQUENCE [LARGE SCALE GENOMIC DNA]</scope>
    <source>
        <strain evidence="7">cv. Jemalong A17</strain>
    </source>
</reference>
<dbReference type="Proteomes" id="UP000002051">
    <property type="component" value="Unassembled WGS sequence"/>
</dbReference>
<name>A0A072TGG0_MEDTR</name>
<dbReference type="InterPro" id="IPR040411">
    <property type="entry name" value="At5g23160-like"/>
</dbReference>
<keyword evidence="6" id="KW-1185">Reference proteome</keyword>
<evidence type="ECO:0000256" key="1">
    <source>
        <dbReference type="SAM" id="MobiDB-lite"/>
    </source>
</evidence>
<dbReference type="PANTHER" id="PTHR34379:SF15">
    <property type="entry name" value="PROTEIN, PUTATIVE-RELATED"/>
    <property type="match status" value="1"/>
</dbReference>
<evidence type="ECO:0000313" key="4">
    <source>
        <dbReference type="EMBL" id="RHN60205.1"/>
    </source>
</evidence>
<keyword evidence="2" id="KW-1133">Transmembrane helix</keyword>
<keyword evidence="2 3" id="KW-0812">Transmembrane</keyword>
<feature type="transmembrane region" description="Helical" evidence="2">
    <location>
        <begin position="130"/>
        <end position="163"/>
    </location>
</feature>
<feature type="compositionally biased region" description="Low complexity" evidence="1">
    <location>
        <begin position="88"/>
        <end position="99"/>
    </location>
</feature>
<evidence type="ECO:0000313" key="6">
    <source>
        <dbReference type="Proteomes" id="UP000002051"/>
    </source>
</evidence>
<keyword evidence="2" id="KW-0472">Membrane</keyword>
<dbReference type="Gramene" id="rna22463">
    <property type="protein sequence ID" value="RHN60205.1"/>
    <property type="gene ID" value="gene22463"/>
</dbReference>
<feature type="region of interest" description="Disordered" evidence="1">
    <location>
        <begin position="88"/>
        <end position="117"/>
    </location>
</feature>
<evidence type="ECO:0000313" key="7">
    <source>
        <dbReference type="Proteomes" id="UP000265566"/>
    </source>
</evidence>
<protein>
    <submittedName>
        <fullName evidence="3">Transmembrane protein, putative</fullName>
    </submittedName>
</protein>
<sequence length="189" mass="21909">MRSFSKSKFSQCFRPVVDLDDLLESKVVAHHHSKNKHTVLKVIKAMVLETILNRRARHKTCYGFDFFGVSKHNYSTYKKVTKATQSSLTTLSSDSPKLSQPKKMSTKGKHEKETSRGSAILEKQKKFEFYAMWLVLISLVFTVCFGKLFGIFLTSIWIFLFSLCNSNYSCQKMLLYGPKYMDVKGRYRK</sequence>
<reference evidence="4" key="5">
    <citation type="journal article" date="2018" name="Nat. Plants">
        <title>Whole-genome landscape of Medicago truncatula symbiotic genes.</title>
        <authorList>
            <person name="Pecrix Y."/>
            <person name="Gamas P."/>
            <person name="Carrere S."/>
        </authorList>
    </citation>
    <scope>NUCLEOTIDE SEQUENCE</scope>
    <source>
        <tissue evidence="4">Leaves</tissue>
    </source>
</reference>
<reference evidence="5" key="3">
    <citation type="submission" date="2015-06" db="UniProtKB">
        <authorList>
            <consortium name="EnsemblPlants"/>
        </authorList>
    </citation>
    <scope>IDENTIFICATION</scope>
    <source>
        <strain evidence="5">cv. Jemalong A17</strain>
    </source>
</reference>
<dbReference type="HOGENOM" id="CLU_1236891_0_0_1"/>
<accession>A0A072TGG0</accession>
<dbReference type="OrthoDB" id="771184at2759"/>
<dbReference type="Proteomes" id="UP000265566">
    <property type="component" value="Chromosome 4"/>
</dbReference>
<evidence type="ECO:0000313" key="5">
    <source>
        <dbReference type="EnsemblPlants" id="KEH16437"/>
    </source>
</evidence>
<gene>
    <name evidence="5" type="primary">25480580</name>
    <name evidence="3" type="ORF">MTR_0185s0010</name>
    <name evidence="4" type="ORF">MtrunA17_Chr4g0023061</name>
</gene>
<dbReference type="AlphaFoldDB" id="A0A072TGG0"/>
<dbReference type="EMBL" id="PSQE01000004">
    <property type="protein sequence ID" value="RHN60205.1"/>
    <property type="molecule type" value="Genomic_DNA"/>
</dbReference>